<evidence type="ECO:0000313" key="3">
    <source>
        <dbReference type="Proteomes" id="UP000009309"/>
    </source>
</evidence>
<comment type="caution">
    <text evidence="2">The sequence shown here is derived from an EMBL/GenBank/DDBJ whole genome shotgun (WGS) entry which is preliminary data.</text>
</comment>
<dbReference type="RefSeq" id="WP_009282801.1">
    <property type="nucleotide sequence ID" value="NZ_CAIT01000006.1"/>
</dbReference>
<dbReference type="OrthoDB" id="948508at2"/>
<keyword evidence="3" id="KW-1185">Reference proteome</keyword>
<proteinExistence type="predicted"/>
<feature type="signal peptide" evidence="1">
    <location>
        <begin position="1"/>
        <end position="20"/>
    </location>
</feature>
<evidence type="ECO:0000313" key="2">
    <source>
        <dbReference type="EMBL" id="CCH54221.1"/>
    </source>
</evidence>
<protein>
    <recommendedName>
        <fullName evidence="4">Lipocalin-like domain-containing protein</fullName>
    </recommendedName>
</protein>
<dbReference type="EMBL" id="CAIT01000006">
    <property type="protein sequence ID" value="CCH54221.1"/>
    <property type="molecule type" value="Genomic_DNA"/>
</dbReference>
<keyword evidence="1" id="KW-0732">Signal</keyword>
<name>I2GJZ6_9BACT</name>
<accession>I2GJZ6</accession>
<organism evidence="2 3">
    <name type="scientific">Fibrisoma limi BUZ 3</name>
    <dbReference type="NCBI Taxonomy" id="1185876"/>
    <lineage>
        <taxon>Bacteria</taxon>
        <taxon>Pseudomonadati</taxon>
        <taxon>Bacteroidota</taxon>
        <taxon>Cytophagia</taxon>
        <taxon>Cytophagales</taxon>
        <taxon>Spirosomataceae</taxon>
        <taxon>Fibrisoma</taxon>
    </lineage>
</organism>
<dbReference type="STRING" id="1185876.BN8_03369"/>
<dbReference type="Proteomes" id="UP000009309">
    <property type="component" value="Unassembled WGS sequence"/>
</dbReference>
<sequence length="160" mass="17941">MKKLFIYSLLAAVLFGNSGAGCSRKNEDDPQPQARKLFVGGLWEVTETSTHMPNDRITLQLKPGALGFRFYTDGKLESCSYGTCVLIGRWSFKEGQANTNQFIMYLDSPDPKEIYGDMMEGPVAIISDNHVDWLIRPLQGQTTIGDTDATSIRWTMKRNP</sequence>
<reference evidence="2 3" key="1">
    <citation type="journal article" date="2012" name="J. Bacteriol.">
        <title>Genome Sequence of the Filamentous Bacterium Fibrisoma limi BUZ 3T.</title>
        <authorList>
            <person name="Filippini M."/>
            <person name="Qi W."/>
            <person name="Jaenicke S."/>
            <person name="Goesmann A."/>
            <person name="Smits T.H."/>
            <person name="Bagheri H.C."/>
        </authorList>
    </citation>
    <scope>NUCLEOTIDE SEQUENCE [LARGE SCALE GENOMIC DNA]</scope>
    <source>
        <strain evidence="3">BUZ 3T</strain>
    </source>
</reference>
<gene>
    <name evidence="2" type="ORF">BN8_03369</name>
</gene>
<feature type="chain" id="PRO_5003658992" description="Lipocalin-like domain-containing protein" evidence="1">
    <location>
        <begin position="21"/>
        <end position="160"/>
    </location>
</feature>
<evidence type="ECO:0008006" key="4">
    <source>
        <dbReference type="Google" id="ProtNLM"/>
    </source>
</evidence>
<evidence type="ECO:0000256" key="1">
    <source>
        <dbReference type="SAM" id="SignalP"/>
    </source>
</evidence>
<dbReference type="AlphaFoldDB" id="I2GJZ6"/>
<dbReference type="PROSITE" id="PS51257">
    <property type="entry name" value="PROKAR_LIPOPROTEIN"/>
    <property type="match status" value="1"/>
</dbReference>